<evidence type="ECO:0000256" key="5">
    <source>
        <dbReference type="ARBA" id="ARBA00022989"/>
    </source>
</evidence>
<comment type="subcellular location">
    <subcellularLocation>
        <location evidence="1">Cell membrane</location>
        <topology evidence="1">Multi-pass membrane protein</topology>
    </subcellularLocation>
</comment>
<dbReference type="GO" id="GO:0140911">
    <property type="term" value="F:pore-forming activity"/>
    <property type="evidence" value="ECO:0007669"/>
    <property type="project" value="InterPro"/>
</dbReference>
<dbReference type="GO" id="GO:0005886">
    <property type="term" value="C:plasma membrane"/>
    <property type="evidence" value="ECO:0007669"/>
    <property type="project" value="UniProtKB-SubCell"/>
</dbReference>
<dbReference type="GO" id="GO:0046872">
    <property type="term" value="F:metal ion binding"/>
    <property type="evidence" value="ECO:0007669"/>
    <property type="project" value="UniProtKB-KW"/>
</dbReference>
<evidence type="ECO:0000256" key="7">
    <source>
        <dbReference type="PIRSR" id="PIRSR604254-1"/>
    </source>
</evidence>
<keyword evidence="10" id="KW-1185">Reference proteome</keyword>
<dbReference type="NCBIfam" id="TIGR01065">
    <property type="entry name" value="hlyIII"/>
    <property type="match status" value="1"/>
</dbReference>
<feature type="binding site" evidence="7">
    <location>
        <position position="252"/>
    </location>
    <ligand>
        <name>Zn(2+)</name>
        <dbReference type="ChEBI" id="CHEBI:29105"/>
    </ligand>
</feature>
<proteinExistence type="inferred from homology"/>
<evidence type="ECO:0000256" key="8">
    <source>
        <dbReference type="SAM" id="Phobius"/>
    </source>
</evidence>
<evidence type="ECO:0000313" key="9">
    <source>
        <dbReference type="EMBL" id="KGD65031.1"/>
    </source>
</evidence>
<evidence type="ECO:0000313" key="10">
    <source>
        <dbReference type="Proteomes" id="UP000029444"/>
    </source>
</evidence>
<dbReference type="InterPro" id="IPR004254">
    <property type="entry name" value="AdipoR/HlyIII-related"/>
</dbReference>
<dbReference type="InterPro" id="IPR005744">
    <property type="entry name" value="Hy-lIII"/>
</dbReference>
<keyword evidence="7" id="KW-0862">Zinc</keyword>
<dbReference type="PANTHER" id="PTHR20855">
    <property type="entry name" value="ADIPOR/PROGESTIN RECEPTOR-RELATED"/>
    <property type="match status" value="1"/>
</dbReference>
<feature type="transmembrane region" description="Helical" evidence="8">
    <location>
        <begin position="79"/>
        <end position="100"/>
    </location>
</feature>
<dbReference type="Pfam" id="PF03006">
    <property type="entry name" value="HlyIII"/>
    <property type="match status" value="1"/>
</dbReference>
<organism evidence="9 10">
    <name type="scientific">Alcanivorax nanhaiticus</name>
    <dbReference type="NCBI Taxonomy" id="1177154"/>
    <lineage>
        <taxon>Bacteria</taxon>
        <taxon>Pseudomonadati</taxon>
        <taxon>Pseudomonadota</taxon>
        <taxon>Gammaproteobacteria</taxon>
        <taxon>Oceanospirillales</taxon>
        <taxon>Alcanivoracaceae</taxon>
        <taxon>Alcanivorax</taxon>
    </lineage>
</organism>
<dbReference type="PATRIC" id="fig|1177154.3.peg.1971"/>
<feature type="binding site" evidence="7">
    <location>
        <position position="129"/>
    </location>
    <ligand>
        <name>Zn(2+)</name>
        <dbReference type="ChEBI" id="CHEBI:29105"/>
    </ligand>
</feature>
<feature type="binding site" evidence="7">
    <location>
        <position position="256"/>
    </location>
    <ligand>
        <name>Zn(2+)</name>
        <dbReference type="ChEBI" id="CHEBI:29105"/>
    </ligand>
</feature>
<keyword evidence="6 8" id="KW-0472">Membrane</keyword>
<dbReference type="PANTHER" id="PTHR20855:SF3">
    <property type="entry name" value="LD03007P"/>
    <property type="match status" value="1"/>
</dbReference>
<evidence type="ECO:0000256" key="2">
    <source>
        <dbReference type="ARBA" id="ARBA00008488"/>
    </source>
</evidence>
<feature type="transmembrane region" description="Helical" evidence="8">
    <location>
        <begin position="225"/>
        <end position="244"/>
    </location>
</feature>
<evidence type="ECO:0000256" key="1">
    <source>
        <dbReference type="ARBA" id="ARBA00004651"/>
    </source>
</evidence>
<comment type="similarity">
    <text evidence="2">Belongs to the UPF0073 (Hly-III) family.</text>
</comment>
<evidence type="ECO:0000256" key="3">
    <source>
        <dbReference type="ARBA" id="ARBA00022475"/>
    </source>
</evidence>
<evidence type="ECO:0000256" key="4">
    <source>
        <dbReference type="ARBA" id="ARBA00022692"/>
    </source>
</evidence>
<comment type="caution">
    <text evidence="9">The sequence shown here is derived from an EMBL/GenBank/DDBJ whole genome shotgun (WGS) entry which is preliminary data.</text>
</comment>
<name>A0A095SK50_9GAMM</name>
<keyword evidence="5 8" id="KW-1133">Transmembrane helix</keyword>
<feature type="transmembrane region" description="Helical" evidence="8">
    <location>
        <begin position="106"/>
        <end position="125"/>
    </location>
</feature>
<feature type="transmembrane region" description="Helical" evidence="8">
    <location>
        <begin position="253"/>
        <end position="274"/>
    </location>
</feature>
<dbReference type="STRING" id="1177154.Y5S_01939"/>
<dbReference type="eggNOG" id="COG1272">
    <property type="taxonomic scope" value="Bacteria"/>
</dbReference>
<dbReference type="EMBL" id="ARXV01000006">
    <property type="protein sequence ID" value="KGD65031.1"/>
    <property type="molecule type" value="Genomic_DNA"/>
</dbReference>
<sequence>MNEAELPYASYRRNLSVGTRHLPPGKVVRFGSFTASLPARHHSESFNPAQNLISEKRNGMASDTHEPPYSHHEEWLNGLTHGIGAALSIAGTVVLIVAASLQGDPWKIVGFSIFGASLILLYSASTLYHSSRSPKLRAAFKMLDHCAIYGLIAGTYTPFLLVNLRGQTGWILFAVIWALAVTGIALKALYGHRFKLLRVGIYLAMGWLILFASGELTTKLNDTGFWLVLAGGITYTVGVVFYLADRVIPFNHAIWHLFVVGGSVCHFYAMYYGVLPFTAPVV</sequence>
<dbReference type="Proteomes" id="UP000029444">
    <property type="component" value="Unassembled WGS sequence"/>
</dbReference>
<feature type="transmembrane region" description="Helical" evidence="8">
    <location>
        <begin position="196"/>
        <end position="213"/>
    </location>
</feature>
<evidence type="ECO:0000256" key="6">
    <source>
        <dbReference type="ARBA" id="ARBA00023136"/>
    </source>
</evidence>
<reference evidence="9 10" key="1">
    <citation type="submission" date="2012-09" db="EMBL/GenBank/DDBJ databases">
        <title>Genome Sequence of alkane-degrading Bacterium Alcanivorax sp. 19-m-6.</title>
        <authorList>
            <person name="Lai Q."/>
            <person name="Shao Z."/>
        </authorList>
    </citation>
    <scope>NUCLEOTIDE SEQUENCE [LARGE SCALE GENOMIC DNA]</scope>
    <source>
        <strain evidence="9 10">19-m-6</strain>
    </source>
</reference>
<gene>
    <name evidence="9" type="ORF">Y5S_01939</name>
</gene>
<accession>A0A095SK50</accession>
<keyword evidence="4 8" id="KW-0812">Transmembrane</keyword>
<keyword evidence="3" id="KW-1003">Cell membrane</keyword>
<keyword evidence="7" id="KW-0479">Metal-binding</keyword>
<dbReference type="AlphaFoldDB" id="A0A095SK50"/>
<feature type="transmembrane region" description="Helical" evidence="8">
    <location>
        <begin position="170"/>
        <end position="189"/>
    </location>
</feature>
<protein>
    <submittedName>
        <fullName evidence="9">Hemolysin III-like protein</fullName>
    </submittedName>
</protein>
<feature type="transmembrane region" description="Helical" evidence="8">
    <location>
        <begin position="146"/>
        <end position="164"/>
    </location>
</feature>